<dbReference type="InterPro" id="IPR019787">
    <property type="entry name" value="Znf_PHD-finger"/>
</dbReference>
<reference evidence="9" key="1">
    <citation type="submission" date="2023-04" db="EMBL/GenBank/DDBJ databases">
        <authorList>
            <person name="Vijverberg K."/>
            <person name="Xiong W."/>
            <person name="Schranz E."/>
        </authorList>
    </citation>
    <scope>NUCLEOTIDE SEQUENCE</scope>
</reference>
<feature type="compositionally biased region" description="Basic and acidic residues" evidence="7">
    <location>
        <begin position="1"/>
        <end position="15"/>
    </location>
</feature>
<dbReference type="SUPFAM" id="SSF57903">
    <property type="entry name" value="FYVE/PHD zinc finger"/>
    <property type="match status" value="1"/>
</dbReference>
<evidence type="ECO:0000256" key="3">
    <source>
        <dbReference type="ARBA" id="ARBA00022771"/>
    </source>
</evidence>
<gene>
    <name evidence="9" type="ORF">LSALG_LOCUS28755</name>
</gene>
<dbReference type="Gene3D" id="3.30.40.10">
    <property type="entry name" value="Zinc/RING finger domain, C3HC4 (zinc finger)"/>
    <property type="match status" value="1"/>
</dbReference>
<sequence length="514" mass="57322">MEKDLSQEQNQREVVTKLPKSFSKSPEDIDLSLHKLQGKIQKRLLRSSSGIPFATSAAQCSSSSSQIKRNTKLTSKDQQMNRLVFQEGGLPDRTELVYKSHGRELLKGYKWARGIFCFCCNTVVSPSQFEAHAGQASRKKPYGNIFLSNDVSLHDYASSLKLTIGHLSKKNDELCGVCKRDGDLVLCDGCPRSFHKECVSDTSAPQEKWFCKYCRNSMKLQHSEFDQIEKIAKRCIQIDKCDLVACCICRGYDFTTEGFDDRTVIVCDQELPSGNWFCSVDCGILNFILERLVECGPVKVPHSLTGLIKSTVGDANGIGITNSDMKWIVLRGKGVSDENRVLISQAVDIFHNCFNPIVDSITGSDFIPSMAYGETMGDSDFTGVHCAMLIIESKVITAGMFRVFGADVVELPIVATSETNQGKGYFQLFFNCFEKLLAYLKVKKMVVPAAEDVESMWIQKFGFQKVTPTQLREYRQTMTSMVAFQGTCLLEKEVVGPHGGATFQNGFCFRLSSV</sequence>
<dbReference type="Proteomes" id="UP001177003">
    <property type="component" value="Chromosome 6"/>
</dbReference>
<evidence type="ECO:0000256" key="5">
    <source>
        <dbReference type="ARBA" id="ARBA00023242"/>
    </source>
</evidence>
<dbReference type="InterPro" id="IPR056511">
    <property type="entry name" value="IDM1_C"/>
</dbReference>
<evidence type="ECO:0000313" key="10">
    <source>
        <dbReference type="Proteomes" id="UP001177003"/>
    </source>
</evidence>
<dbReference type="PANTHER" id="PTHR47025">
    <property type="entry name" value="AUTOIMMUNE REGULATOR"/>
    <property type="match status" value="1"/>
</dbReference>
<dbReference type="SMART" id="SM00249">
    <property type="entry name" value="PHD"/>
    <property type="match status" value="1"/>
</dbReference>
<keyword evidence="10" id="KW-1185">Reference proteome</keyword>
<accession>A0AA35ZCB5</accession>
<organism evidence="9 10">
    <name type="scientific">Lactuca saligna</name>
    <name type="common">Willowleaf lettuce</name>
    <dbReference type="NCBI Taxonomy" id="75948"/>
    <lineage>
        <taxon>Eukaryota</taxon>
        <taxon>Viridiplantae</taxon>
        <taxon>Streptophyta</taxon>
        <taxon>Embryophyta</taxon>
        <taxon>Tracheophyta</taxon>
        <taxon>Spermatophyta</taxon>
        <taxon>Magnoliopsida</taxon>
        <taxon>eudicotyledons</taxon>
        <taxon>Gunneridae</taxon>
        <taxon>Pentapetalae</taxon>
        <taxon>asterids</taxon>
        <taxon>campanulids</taxon>
        <taxon>Asterales</taxon>
        <taxon>Asteraceae</taxon>
        <taxon>Cichorioideae</taxon>
        <taxon>Cichorieae</taxon>
        <taxon>Lactucinae</taxon>
        <taxon>Lactuca</taxon>
    </lineage>
</organism>
<evidence type="ECO:0000256" key="4">
    <source>
        <dbReference type="ARBA" id="ARBA00022833"/>
    </source>
</evidence>
<dbReference type="InterPro" id="IPR019786">
    <property type="entry name" value="Zinc_finger_PHD-type_CS"/>
</dbReference>
<dbReference type="SUPFAM" id="SSF55729">
    <property type="entry name" value="Acyl-CoA N-acyltransferases (Nat)"/>
    <property type="match status" value="1"/>
</dbReference>
<dbReference type="PROSITE" id="PS01359">
    <property type="entry name" value="ZF_PHD_1"/>
    <property type="match status" value="1"/>
</dbReference>
<dbReference type="AlphaFoldDB" id="A0AA35ZCB5"/>
<proteinExistence type="predicted"/>
<comment type="subcellular location">
    <subcellularLocation>
        <location evidence="1">Nucleus</location>
    </subcellularLocation>
</comment>
<keyword evidence="2" id="KW-0479">Metal-binding</keyword>
<dbReference type="InterPro" id="IPR013083">
    <property type="entry name" value="Znf_RING/FYVE/PHD"/>
</dbReference>
<dbReference type="Pfam" id="PF16135">
    <property type="entry name" value="TDBD"/>
    <property type="match status" value="1"/>
</dbReference>
<evidence type="ECO:0000259" key="8">
    <source>
        <dbReference type="PROSITE" id="PS50016"/>
    </source>
</evidence>
<dbReference type="GO" id="GO:0042393">
    <property type="term" value="F:histone binding"/>
    <property type="evidence" value="ECO:0007669"/>
    <property type="project" value="TreeGrafter"/>
</dbReference>
<dbReference type="GO" id="GO:0045944">
    <property type="term" value="P:positive regulation of transcription by RNA polymerase II"/>
    <property type="evidence" value="ECO:0007669"/>
    <property type="project" value="TreeGrafter"/>
</dbReference>
<feature type="region of interest" description="Disordered" evidence="7">
    <location>
        <begin position="1"/>
        <end position="25"/>
    </location>
</feature>
<dbReference type="PANTHER" id="PTHR47025:SF26">
    <property type="entry name" value="ZINC FINGER, RING_FYVE_PHD-TYPE, ACYL-COA N-ACYLTRANSFERASE, JAS TPL-BINDING DOMAIN PROTEIN-RELATED"/>
    <property type="match status" value="1"/>
</dbReference>
<dbReference type="GO" id="GO:0003682">
    <property type="term" value="F:chromatin binding"/>
    <property type="evidence" value="ECO:0007669"/>
    <property type="project" value="TreeGrafter"/>
</dbReference>
<evidence type="ECO:0000256" key="6">
    <source>
        <dbReference type="PROSITE-ProRule" id="PRU00146"/>
    </source>
</evidence>
<dbReference type="EMBL" id="OX465082">
    <property type="protein sequence ID" value="CAI9289519.1"/>
    <property type="molecule type" value="Genomic_DNA"/>
</dbReference>
<dbReference type="PROSITE" id="PS50016">
    <property type="entry name" value="ZF_PHD_2"/>
    <property type="match status" value="1"/>
</dbReference>
<evidence type="ECO:0000256" key="1">
    <source>
        <dbReference type="ARBA" id="ARBA00004123"/>
    </source>
</evidence>
<dbReference type="GO" id="GO:0000977">
    <property type="term" value="F:RNA polymerase II transcription regulatory region sequence-specific DNA binding"/>
    <property type="evidence" value="ECO:0007669"/>
    <property type="project" value="TreeGrafter"/>
</dbReference>
<evidence type="ECO:0000256" key="7">
    <source>
        <dbReference type="SAM" id="MobiDB-lite"/>
    </source>
</evidence>
<keyword evidence="3 6" id="KW-0863">Zinc-finger</keyword>
<keyword evidence="5" id="KW-0539">Nucleus</keyword>
<dbReference type="GO" id="GO:0008270">
    <property type="term" value="F:zinc ion binding"/>
    <property type="evidence" value="ECO:0007669"/>
    <property type="project" value="UniProtKB-KW"/>
</dbReference>
<name>A0AA35ZCB5_LACSI</name>
<feature type="domain" description="PHD-type" evidence="8">
    <location>
        <begin position="172"/>
        <end position="217"/>
    </location>
</feature>
<dbReference type="Pfam" id="PF00628">
    <property type="entry name" value="PHD"/>
    <property type="match status" value="1"/>
</dbReference>
<dbReference type="Pfam" id="PF23209">
    <property type="entry name" value="IDM1_C"/>
    <property type="match status" value="1"/>
</dbReference>
<dbReference type="Gene3D" id="3.40.630.30">
    <property type="match status" value="1"/>
</dbReference>
<dbReference type="InterPro" id="IPR001965">
    <property type="entry name" value="Znf_PHD"/>
</dbReference>
<dbReference type="InterPro" id="IPR016181">
    <property type="entry name" value="Acyl_CoA_acyltransferase"/>
</dbReference>
<evidence type="ECO:0000256" key="2">
    <source>
        <dbReference type="ARBA" id="ARBA00022723"/>
    </source>
</evidence>
<dbReference type="InterPro" id="IPR011011">
    <property type="entry name" value="Znf_FYVE_PHD"/>
</dbReference>
<keyword evidence="4" id="KW-0862">Zinc</keyword>
<protein>
    <recommendedName>
        <fullName evidence="8">PHD-type domain-containing protein</fullName>
    </recommendedName>
</protein>
<dbReference type="InterPro" id="IPR032308">
    <property type="entry name" value="TDBD"/>
</dbReference>
<dbReference type="GO" id="GO:0005634">
    <property type="term" value="C:nucleus"/>
    <property type="evidence" value="ECO:0007669"/>
    <property type="project" value="UniProtKB-SubCell"/>
</dbReference>
<evidence type="ECO:0000313" key="9">
    <source>
        <dbReference type="EMBL" id="CAI9289519.1"/>
    </source>
</evidence>